<evidence type="ECO:0000256" key="5">
    <source>
        <dbReference type="ARBA" id="ARBA00022989"/>
    </source>
</evidence>
<evidence type="ECO:0000256" key="7">
    <source>
        <dbReference type="SAM" id="Phobius"/>
    </source>
</evidence>
<evidence type="ECO:0000256" key="3">
    <source>
        <dbReference type="ARBA" id="ARBA00017877"/>
    </source>
</evidence>
<evidence type="ECO:0000256" key="6">
    <source>
        <dbReference type="ARBA" id="ARBA00023136"/>
    </source>
</evidence>
<evidence type="ECO:0000313" key="10">
    <source>
        <dbReference type="Proteomes" id="UP000285301"/>
    </source>
</evidence>
<proteinExistence type="inferred from homology"/>
<dbReference type="EMBL" id="NCKU01003528">
    <property type="protein sequence ID" value="RWS07360.1"/>
    <property type="molecule type" value="Genomic_DNA"/>
</dbReference>
<feature type="non-terminal residue" evidence="8">
    <location>
        <position position="1"/>
    </location>
</feature>
<accession>A0A443QWF8</accession>
<dbReference type="GO" id="GO:0005789">
    <property type="term" value="C:endoplasmic reticulum membrane"/>
    <property type="evidence" value="ECO:0007669"/>
    <property type="project" value="TreeGrafter"/>
</dbReference>
<dbReference type="Pfam" id="PF04148">
    <property type="entry name" value="Erv26"/>
    <property type="match status" value="1"/>
</dbReference>
<dbReference type="GO" id="GO:0030134">
    <property type="term" value="C:COPII-coated ER to Golgi transport vesicle"/>
    <property type="evidence" value="ECO:0007669"/>
    <property type="project" value="TreeGrafter"/>
</dbReference>
<dbReference type="GO" id="GO:0006888">
    <property type="term" value="P:endoplasmic reticulum to Golgi vesicle-mediated transport"/>
    <property type="evidence" value="ECO:0007669"/>
    <property type="project" value="InterPro"/>
</dbReference>
<reference evidence="8 10" key="1">
    <citation type="journal article" date="2018" name="Gigascience">
        <title>Genomes of trombidid mites reveal novel predicted allergens and laterally-transferred genes associated with secondary metabolism.</title>
        <authorList>
            <person name="Dong X."/>
            <person name="Chaisiri K."/>
            <person name="Xia D."/>
            <person name="Armstrong S.D."/>
            <person name="Fang Y."/>
            <person name="Donnelly M.J."/>
            <person name="Kadowaki T."/>
            <person name="McGarry J.W."/>
            <person name="Darby A.C."/>
            <person name="Makepeace B.L."/>
        </authorList>
    </citation>
    <scope>NUCLEOTIDE SEQUENCE [LARGE SCALE GENOMIC DNA]</scope>
    <source>
        <strain evidence="8">UoL-WK</strain>
    </source>
</reference>
<keyword evidence="8" id="KW-0328">Glycosyltransferase</keyword>
<sequence>SVSAPHSNSIHYSLLNQFTAAGLYYLAELVEEYTVIAAKVIRITIICSLIIYLLLFIFEEFPTLLILMGAIAHFVHLLVLRTFPYFNLSSIPFLSAIALLVFNHYLAFSYFSTVYYPFTQVLGYFTTCLWLVPFAFFVSLSANDNVLPTVAETRPLLSGQYQSIQHQNYDKWLRESGFKRIHLAEEDVSFGSVNVTLEYLLLREKVNVLCVVFTKNKLRAKAVKHTWGAHCNDIVFYGPYSDRNIPVIKRIPSITQSSFCRQLLELWQKYSKTFDWMFITYETTYAIIENLRFFVSTLNHSQYHFLGRCVKTFAKPALNAPESGIVLSKAVVNYLVNKFNSTQACEKSHLKTGGVSRKFDEFLAYVLAENGILPKDTIDSKGKARFLAFSLERHIHPGLISIFNSYWRNNVFKIREGINCCSDYAITLPSVTVAQMYLYEYLLYHLSVFSNSDKGLGNQKPKYLFKKAIDMSFDNLIETGTSIVKLY</sequence>
<dbReference type="AlphaFoldDB" id="A0A443QWF8"/>
<keyword evidence="10" id="KW-1185">Reference proteome</keyword>
<comment type="caution">
    <text evidence="8">The sequence shown here is derived from an EMBL/GenBank/DDBJ whole genome shotgun (WGS) entry which is preliminary data.</text>
</comment>
<evidence type="ECO:0000256" key="2">
    <source>
        <dbReference type="ARBA" id="ARBA00008096"/>
    </source>
</evidence>
<keyword evidence="8" id="KW-0808">Transferase</keyword>
<dbReference type="PANTHER" id="PTHR13144">
    <property type="entry name" value="TEX261 PROTEIN"/>
    <property type="match status" value="1"/>
</dbReference>
<organism evidence="8 10">
    <name type="scientific">Dinothrombium tinctorium</name>
    <dbReference type="NCBI Taxonomy" id="1965070"/>
    <lineage>
        <taxon>Eukaryota</taxon>
        <taxon>Metazoa</taxon>
        <taxon>Ecdysozoa</taxon>
        <taxon>Arthropoda</taxon>
        <taxon>Chelicerata</taxon>
        <taxon>Arachnida</taxon>
        <taxon>Acari</taxon>
        <taxon>Acariformes</taxon>
        <taxon>Trombidiformes</taxon>
        <taxon>Prostigmata</taxon>
        <taxon>Anystina</taxon>
        <taxon>Parasitengona</taxon>
        <taxon>Trombidioidea</taxon>
        <taxon>Trombidiidae</taxon>
        <taxon>Dinothrombium</taxon>
    </lineage>
</organism>
<evidence type="ECO:0000313" key="8">
    <source>
        <dbReference type="EMBL" id="RWS07360.1"/>
    </source>
</evidence>
<feature type="transmembrane region" description="Helical" evidence="7">
    <location>
        <begin position="121"/>
        <end position="140"/>
    </location>
</feature>
<feature type="transmembrane region" description="Helical" evidence="7">
    <location>
        <begin position="64"/>
        <end position="83"/>
    </location>
</feature>
<protein>
    <recommendedName>
        <fullName evidence="3">Protein TEX261</fullName>
    </recommendedName>
</protein>
<dbReference type="STRING" id="1965070.A0A443QWF8"/>
<keyword evidence="6 7" id="KW-0472">Membrane</keyword>
<keyword evidence="5 7" id="KW-1133">Transmembrane helix</keyword>
<dbReference type="Proteomes" id="UP000285301">
    <property type="component" value="Unassembled WGS sequence"/>
</dbReference>
<dbReference type="PANTHER" id="PTHR13144:SF0">
    <property type="entry name" value="PROTEIN TEX261"/>
    <property type="match status" value="1"/>
</dbReference>
<evidence type="ECO:0000256" key="4">
    <source>
        <dbReference type="ARBA" id="ARBA00022692"/>
    </source>
</evidence>
<evidence type="ECO:0000313" key="9">
    <source>
        <dbReference type="EMBL" id="RWS07370.1"/>
    </source>
</evidence>
<name>A0A443QWF8_9ACAR</name>
<comment type="subcellular location">
    <subcellularLocation>
        <location evidence="1">Membrane</location>
        <topology evidence="1">Multi-pass membrane protein</topology>
    </subcellularLocation>
</comment>
<feature type="transmembrane region" description="Helical" evidence="7">
    <location>
        <begin position="33"/>
        <end position="57"/>
    </location>
</feature>
<dbReference type="EMBL" id="NCKU01003519">
    <property type="protein sequence ID" value="RWS07370.1"/>
    <property type="molecule type" value="Genomic_DNA"/>
</dbReference>
<dbReference type="OrthoDB" id="414175at2759"/>
<gene>
    <name evidence="9" type="ORF">B4U79_03654</name>
    <name evidence="8" type="ORF">B4U79_09709</name>
</gene>
<reference evidence="8" key="2">
    <citation type="submission" date="2018-11" db="EMBL/GenBank/DDBJ databases">
        <title>Trombidioid mite genomics.</title>
        <authorList>
            <person name="Dong X."/>
        </authorList>
    </citation>
    <scope>NUCLEOTIDE SEQUENCE</scope>
    <source>
        <strain evidence="8">UoL-WK</strain>
    </source>
</reference>
<dbReference type="GO" id="GO:0097020">
    <property type="term" value="F:COPII receptor activity"/>
    <property type="evidence" value="ECO:0007669"/>
    <property type="project" value="InterPro"/>
</dbReference>
<feature type="transmembrane region" description="Helical" evidence="7">
    <location>
        <begin position="89"/>
        <end position="109"/>
    </location>
</feature>
<dbReference type="InterPro" id="IPR007277">
    <property type="entry name" value="Svp26/Tex261"/>
</dbReference>
<evidence type="ECO:0000256" key="1">
    <source>
        <dbReference type="ARBA" id="ARBA00004141"/>
    </source>
</evidence>
<dbReference type="Gene3D" id="3.90.550.50">
    <property type="match status" value="1"/>
</dbReference>
<comment type="similarity">
    <text evidence="2">Belongs to the SVP26 family.</text>
</comment>
<dbReference type="GO" id="GO:0000139">
    <property type="term" value="C:Golgi membrane"/>
    <property type="evidence" value="ECO:0007669"/>
    <property type="project" value="TreeGrafter"/>
</dbReference>
<keyword evidence="4 7" id="KW-0812">Transmembrane</keyword>
<dbReference type="GO" id="GO:0016757">
    <property type="term" value="F:glycosyltransferase activity"/>
    <property type="evidence" value="ECO:0007669"/>
    <property type="project" value="UniProtKB-KW"/>
</dbReference>